<evidence type="ECO:0000259" key="4">
    <source>
        <dbReference type="PROSITE" id="PS51084"/>
    </source>
</evidence>
<reference evidence="5 6" key="1">
    <citation type="submission" date="2018-04" db="EMBL/GenBank/DDBJ databases">
        <title>Genomic Encyclopedia of Archaeal and Bacterial Type Strains, Phase II (KMG-II): from individual species to whole genera.</title>
        <authorList>
            <person name="Goeker M."/>
        </authorList>
    </citation>
    <scope>NUCLEOTIDE SEQUENCE [LARGE SCALE GENOMIC DNA]</scope>
    <source>
        <strain evidence="5 6">DSM 45169</strain>
    </source>
</reference>
<dbReference type="PROSITE" id="PS00892">
    <property type="entry name" value="HIT_1"/>
    <property type="match status" value="1"/>
</dbReference>
<dbReference type="PROSITE" id="PS51084">
    <property type="entry name" value="HIT_2"/>
    <property type="match status" value="1"/>
</dbReference>
<name>A0A2T4ZC65_9BACL</name>
<evidence type="ECO:0000313" key="6">
    <source>
        <dbReference type="Proteomes" id="UP000241639"/>
    </source>
</evidence>
<dbReference type="RefSeq" id="WP_107726516.1">
    <property type="nucleotide sequence ID" value="NZ_PZZP01000001.1"/>
</dbReference>
<organism evidence="5 6">
    <name type="scientific">Desmospora activa DSM 45169</name>
    <dbReference type="NCBI Taxonomy" id="1121389"/>
    <lineage>
        <taxon>Bacteria</taxon>
        <taxon>Bacillati</taxon>
        <taxon>Bacillota</taxon>
        <taxon>Bacilli</taxon>
        <taxon>Bacillales</taxon>
        <taxon>Thermoactinomycetaceae</taxon>
        <taxon>Desmospora</taxon>
    </lineage>
</organism>
<dbReference type="EMBL" id="PZZP01000001">
    <property type="protein sequence ID" value="PTM59487.1"/>
    <property type="molecule type" value="Genomic_DNA"/>
</dbReference>
<dbReference type="InterPro" id="IPR019808">
    <property type="entry name" value="Histidine_triad_CS"/>
</dbReference>
<dbReference type="SUPFAM" id="SSF54197">
    <property type="entry name" value="HIT-like"/>
    <property type="match status" value="1"/>
</dbReference>
<dbReference type="Gene3D" id="3.30.428.10">
    <property type="entry name" value="HIT-like"/>
    <property type="match status" value="1"/>
</dbReference>
<dbReference type="Proteomes" id="UP000241639">
    <property type="component" value="Unassembled WGS sequence"/>
</dbReference>
<dbReference type="InterPro" id="IPR001310">
    <property type="entry name" value="Histidine_triad_HIT"/>
</dbReference>
<dbReference type="CDD" id="cd01276">
    <property type="entry name" value="PKCI_related"/>
    <property type="match status" value="1"/>
</dbReference>
<feature type="active site" description="Tele-AMP-histidine intermediate" evidence="1">
    <location>
        <position position="100"/>
    </location>
</feature>
<sequence length="114" mass="12476">MADCIFCQIIDGKIPSQKVYEDADVLAFNDIHAQAPVHVLVIPKKHIASAQELGEKDGALLGKIFTVIKRVAEEKGLAEKGYRIVNNCGEDGGQTVHHIHFHLLGGRQLTWPPG</sequence>
<feature type="short sequence motif" description="Histidine triad motif" evidence="2 3">
    <location>
        <begin position="98"/>
        <end position="102"/>
    </location>
</feature>
<gene>
    <name evidence="5" type="ORF">C8J48_2110</name>
</gene>
<evidence type="ECO:0000256" key="3">
    <source>
        <dbReference type="PROSITE-ProRule" id="PRU00464"/>
    </source>
</evidence>
<accession>A0A2T4ZC65</accession>
<feature type="domain" description="HIT" evidence="4">
    <location>
        <begin position="5"/>
        <end position="114"/>
    </location>
</feature>
<dbReference type="InterPro" id="IPR036265">
    <property type="entry name" value="HIT-like_sf"/>
</dbReference>
<keyword evidence="6" id="KW-1185">Reference proteome</keyword>
<dbReference type="Pfam" id="PF01230">
    <property type="entry name" value="HIT"/>
    <property type="match status" value="1"/>
</dbReference>
<dbReference type="GO" id="GO:0003824">
    <property type="term" value="F:catalytic activity"/>
    <property type="evidence" value="ECO:0007669"/>
    <property type="project" value="InterPro"/>
</dbReference>
<dbReference type="OrthoDB" id="9784774at2"/>
<dbReference type="AlphaFoldDB" id="A0A2T4ZC65"/>
<evidence type="ECO:0000256" key="2">
    <source>
        <dbReference type="PIRSR" id="PIRSR601310-3"/>
    </source>
</evidence>
<dbReference type="InterPro" id="IPR011146">
    <property type="entry name" value="HIT-like"/>
</dbReference>
<protein>
    <submittedName>
        <fullName evidence="5">Histidine triad (HIT) family protein</fullName>
    </submittedName>
</protein>
<evidence type="ECO:0000313" key="5">
    <source>
        <dbReference type="EMBL" id="PTM59487.1"/>
    </source>
</evidence>
<comment type="caution">
    <text evidence="5">The sequence shown here is derived from an EMBL/GenBank/DDBJ whole genome shotgun (WGS) entry which is preliminary data.</text>
</comment>
<dbReference type="PRINTS" id="PR00332">
    <property type="entry name" value="HISTRIAD"/>
</dbReference>
<proteinExistence type="predicted"/>
<evidence type="ECO:0000256" key="1">
    <source>
        <dbReference type="PIRSR" id="PIRSR601310-1"/>
    </source>
</evidence>
<dbReference type="PANTHER" id="PTHR23089">
    <property type="entry name" value="HISTIDINE TRIAD HIT PROTEIN"/>
    <property type="match status" value="1"/>
</dbReference>